<proteinExistence type="inferred from homology"/>
<dbReference type="Proteomes" id="UP000009359">
    <property type="component" value="Unassembled WGS sequence"/>
</dbReference>
<dbReference type="EMBL" id="AMQK01000011">
    <property type="protein sequence ID" value="EKS44178.1"/>
    <property type="molecule type" value="Genomic_DNA"/>
</dbReference>
<keyword evidence="7" id="KW-0503">Monooxygenase</keyword>
<keyword evidence="5" id="KW-0274">FAD</keyword>
<keyword evidence="6" id="KW-0560">Oxidoreductase</keyword>
<dbReference type="Gene3D" id="3.50.50.60">
    <property type="entry name" value="FAD/NAD(P)-binding domain"/>
    <property type="match status" value="2"/>
</dbReference>
<dbReference type="InterPro" id="IPR002938">
    <property type="entry name" value="FAD-bd"/>
</dbReference>
<evidence type="ECO:0000313" key="9">
    <source>
        <dbReference type="EMBL" id="EKS44178.1"/>
    </source>
</evidence>
<dbReference type="GeneID" id="4683980"/>
<dbReference type="PANTHER" id="PTHR43876">
    <property type="entry name" value="UBIQUINONE BIOSYNTHESIS MONOOXYGENASE COQ6, MITOCHONDRIAL"/>
    <property type="match status" value="1"/>
</dbReference>
<dbReference type="PRINTS" id="PR00420">
    <property type="entry name" value="RNGMNOXGNASE"/>
</dbReference>
<evidence type="ECO:0000256" key="2">
    <source>
        <dbReference type="ARBA" id="ARBA00004749"/>
    </source>
</evidence>
<dbReference type="NCBIfam" id="NF005691">
    <property type="entry name" value="PRK07494.1"/>
    <property type="match status" value="1"/>
</dbReference>
<keyword evidence="10" id="KW-1185">Reference proteome</keyword>
<sequence length="404" mass="44903">MISKKNGHSDIAVIGTGPVGMLTALNLAHEGYSVSLIGLPLHTNELRTSALMMPAIRMLQKLNIWDTIKCHAAALSSIRITDATSRIIRSPTISFYSSEINEEFFGYNIPNSTLNNALMHAITHKPDIVKFSSLAKSFHHQQDHVCVTLSDGQLVQASLIIAADGRNSLARQAAGINVKQWNYPQTALILNFLHTLPHNNISNEFHTKDGPFTQVPLPGNRSSLVWVSNLIHAKELLNMKPEVIAKMIEDKMQSMLGKITVDTAVQAYPLLGLIASCFAANRTILVGEAAHVFPPIGAQGLNLGFRDVQTLIDILSNKASDFNPKTIISYYNRYRKPDIFIHAASVHALNCTLLSNMFLIHIMRSIGFELLRNFSPLRNFFMREGIHPGYGLKEVMRLFTRKIT</sequence>
<evidence type="ECO:0000256" key="7">
    <source>
        <dbReference type="ARBA" id="ARBA00023033"/>
    </source>
</evidence>
<gene>
    <name evidence="9" type="ORF">BbINS_03847</name>
</gene>
<evidence type="ECO:0000256" key="6">
    <source>
        <dbReference type="ARBA" id="ARBA00023002"/>
    </source>
</evidence>
<dbReference type="PANTHER" id="PTHR43876:SF7">
    <property type="entry name" value="UBIQUINONE BIOSYNTHESIS MONOOXYGENASE COQ6, MITOCHONDRIAL"/>
    <property type="match status" value="1"/>
</dbReference>
<comment type="pathway">
    <text evidence="2">Cofactor biosynthesis; ubiquinone biosynthesis.</text>
</comment>
<comment type="similarity">
    <text evidence="3">Belongs to the UbiH/COQ6 family.</text>
</comment>
<feature type="domain" description="FAD-binding" evidence="8">
    <location>
        <begin position="10"/>
        <end position="337"/>
    </location>
</feature>
<evidence type="ECO:0000256" key="5">
    <source>
        <dbReference type="ARBA" id="ARBA00022827"/>
    </source>
</evidence>
<dbReference type="Pfam" id="PF01494">
    <property type="entry name" value="FAD_binding_3"/>
    <property type="match status" value="1"/>
</dbReference>
<evidence type="ECO:0000256" key="4">
    <source>
        <dbReference type="ARBA" id="ARBA00022630"/>
    </source>
</evidence>
<accession>A0ABP2SMM9</accession>
<dbReference type="NCBIfam" id="TIGR01988">
    <property type="entry name" value="Ubi-OHases"/>
    <property type="match status" value="1"/>
</dbReference>
<dbReference type="RefSeq" id="WP_005767132.1">
    <property type="nucleotide sequence ID" value="NZ_AMQK01000011.1"/>
</dbReference>
<comment type="caution">
    <text evidence="9">The sequence shown here is derived from an EMBL/GenBank/DDBJ whole genome shotgun (WGS) entry which is preliminary data.</text>
</comment>
<protein>
    <submittedName>
        <fullName evidence="9">2-octaprenyl-6-methoxyphenyl hydroxylase</fullName>
    </submittedName>
</protein>
<dbReference type="InterPro" id="IPR036188">
    <property type="entry name" value="FAD/NAD-bd_sf"/>
</dbReference>
<dbReference type="InterPro" id="IPR051205">
    <property type="entry name" value="UbiH/COQ6_monooxygenase"/>
</dbReference>
<dbReference type="SUPFAM" id="SSF51905">
    <property type="entry name" value="FAD/NAD(P)-binding domain"/>
    <property type="match status" value="1"/>
</dbReference>
<reference evidence="9 10" key="1">
    <citation type="journal article" date="2013" name="Genome Announc.">
        <title>Whole Genome Sequencing and Comparative Analysis of Bartonella bacilliformis Strain INS, the Causative Agent of Carrion's Disease.</title>
        <authorList>
            <person name="Tarazona D."/>
            <person name="Padilla C."/>
            <person name="Caceres O."/>
            <person name="Montenegro J.D."/>
            <person name="Bailon H."/>
            <person name="Ventura G."/>
            <person name="Mendoza G."/>
            <person name="Anaya E."/>
            <person name="Guio H."/>
        </authorList>
    </citation>
    <scope>NUCLEOTIDE SEQUENCE [LARGE SCALE GENOMIC DNA]</scope>
    <source>
        <strain evidence="9 10">INS</strain>
    </source>
</reference>
<evidence type="ECO:0000259" key="8">
    <source>
        <dbReference type="Pfam" id="PF01494"/>
    </source>
</evidence>
<organism evidence="9 10">
    <name type="scientific">Bartonella bacilliformis INS</name>
    <dbReference type="NCBI Taxonomy" id="1206782"/>
    <lineage>
        <taxon>Bacteria</taxon>
        <taxon>Pseudomonadati</taxon>
        <taxon>Pseudomonadota</taxon>
        <taxon>Alphaproteobacteria</taxon>
        <taxon>Hyphomicrobiales</taxon>
        <taxon>Bartonellaceae</taxon>
        <taxon>Bartonella</taxon>
    </lineage>
</organism>
<dbReference type="InterPro" id="IPR010971">
    <property type="entry name" value="UbiH/COQ6"/>
</dbReference>
<comment type="cofactor">
    <cofactor evidence="1">
        <name>FAD</name>
        <dbReference type="ChEBI" id="CHEBI:57692"/>
    </cofactor>
</comment>
<evidence type="ECO:0000256" key="3">
    <source>
        <dbReference type="ARBA" id="ARBA00005349"/>
    </source>
</evidence>
<keyword evidence="4" id="KW-0285">Flavoprotein</keyword>
<evidence type="ECO:0000256" key="1">
    <source>
        <dbReference type="ARBA" id="ARBA00001974"/>
    </source>
</evidence>
<name>A0ABP2SMM9_BARBA</name>
<evidence type="ECO:0000313" key="10">
    <source>
        <dbReference type="Proteomes" id="UP000009359"/>
    </source>
</evidence>